<proteinExistence type="predicted"/>
<gene>
    <name evidence="1" type="ORF">QJU57_10505</name>
</gene>
<keyword evidence="2" id="KW-1185">Reference proteome</keyword>
<name>A0AAW8CE51_9PAST</name>
<dbReference type="EMBL" id="JASAXT010000035">
    <property type="protein sequence ID" value="MDP8149498.1"/>
    <property type="molecule type" value="Genomic_DNA"/>
</dbReference>
<dbReference type="Gene3D" id="2.60.200.60">
    <property type="match status" value="1"/>
</dbReference>
<dbReference type="AlphaFoldDB" id="A0AAW8CE51"/>
<dbReference type="Pfam" id="PF05488">
    <property type="entry name" value="PAAR_motif"/>
    <property type="match status" value="1"/>
</dbReference>
<comment type="caution">
    <text evidence="1">The sequence shown here is derived from an EMBL/GenBank/DDBJ whole genome shotgun (WGS) entry which is preliminary data.</text>
</comment>
<dbReference type="InterPro" id="IPR008727">
    <property type="entry name" value="PAAR_motif"/>
</dbReference>
<dbReference type="RefSeq" id="WP_306352030.1">
    <property type="nucleotide sequence ID" value="NZ_JASAWV010000036.1"/>
</dbReference>
<protein>
    <submittedName>
        <fullName evidence="1">PAAR domain-containing protein</fullName>
    </submittedName>
</protein>
<sequence>MSKIALHNHNHTCPQTGHTGGKIFVTDNSRPTINGVPIALVGDKCFCQDGTQLSDTIITGSSSLTVNGVPVAITGSKTAHGGIVIEGDSNLTIDE</sequence>
<organism evidence="1 2">
    <name type="scientific">Phocoenobacter atlanticus subsp. atlanticus</name>
    <dbReference type="NCBI Taxonomy" id="3061285"/>
    <lineage>
        <taxon>Bacteria</taxon>
        <taxon>Pseudomonadati</taxon>
        <taxon>Pseudomonadota</taxon>
        <taxon>Gammaproteobacteria</taxon>
        <taxon>Pasteurellales</taxon>
        <taxon>Pasteurellaceae</taxon>
        <taxon>Phocoenobacter</taxon>
        <taxon>Phocoenobacter atlanticus</taxon>
    </lineage>
</organism>
<accession>A0AAW8CE51</accession>
<reference evidence="1 2" key="1">
    <citation type="journal article" date="2023" name="Front. Microbiol.">
        <title>Phylogeography and host specificity of Pasteurellaceae pathogenic to sea-farmed fish in the north-east Atlantic.</title>
        <authorList>
            <person name="Gulla S."/>
            <person name="Colquhoun D.J."/>
            <person name="Olsen A.B."/>
            <person name="Spilsberg B."/>
            <person name="Lagesen K."/>
            <person name="Aakesson C.P."/>
            <person name="Strom S."/>
            <person name="Manji F."/>
            <person name="Birkbeck T.H."/>
            <person name="Nilsen H.K."/>
        </authorList>
    </citation>
    <scope>NUCLEOTIDE SEQUENCE [LARGE SCALE GENOMIC DNA]</scope>
    <source>
        <strain evidence="1 2">NVIB3131</strain>
    </source>
</reference>
<evidence type="ECO:0000313" key="2">
    <source>
        <dbReference type="Proteomes" id="UP001226020"/>
    </source>
</evidence>
<dbReference type="Proteomes" id="UP001226020">
    <property type="component" value="Unassembled WGS sequence"/>
</dbReference>
<evidence type="ECO:0000313" key="1">
    <source>
        <dbReference type="EMBL" id="MDP8149498.1"/>
    </source>
</evidence>